<keyword evidence="1" id="KW-1133">Transmembrane helix</keyword>
<feature type="transmembrane region" description="Helical" evidence="1">
    <location>
        <begin position="138"/>
        <end position="160"/>
    </location>
</feature>
<proteinExistence type="predicted"/>
<keyword evidence="1" id="KW-0472">Membrane</keyword>
<sequence>MRYDIEIIIEIIKPQNYQNQESDLNSKISQNSTQDFAHGLKFQQIQKQALNRSFAHGFERRTQNYTSLLVFEFLRRLEHFRKHFRKHRSHKRGGTSCDGYADFMAPAVVHPVCRLQNIFDKISLIRLLPFFKRYNVKWYRLISLLLILYINTCKIMYILLQINTFTEKNDFSVYSRKKHTESIRQQFSVKSPYYTEKMHAYLQDYGVSIVLPFKTGRTWPARWCTRQRSVQFPLV</sequence>
<evidence type="ECO:0000256" key="1">
    <source>
        <dbReference type="SAM" id="Phobius"/>
    </source>
</evidence>
<dbReference type="EMBL" id="CAXDID020000117">
    <property type="protein sequence ID" value="CAL6030645.1"/>
    <property type="molecule type" value="Genomic_DNA"/>
</dbReference>
<keyword evidence="1" id="KW-0812">Transmembrane</keyword>
<dbReference type="Proteomes" id="UP001642409">
    <property type="component" value="Unassembled WGS sequence"/>
</dbReference>
<protein>
    <submittedName>
        <fullName evidence="2">Hypothetical_protein</fullName>
    </submittedName>
</protein>
<reference evidence="2 3" key="1">
    <citation type="submission" date="2024-07" db="EMBL/GenBank/DDBJ databases">
        <authorList>
            <person name="Akdeniz Z."/>
        </authorList>
    </citation>
    <scope>NUCLEOTIDE SEQUENCE [LARGE SCALE GENOMIC DNA]</scope>
</reference>
<name>A0ABP1J6H9_9EUKA</name>
<accession>A0ABP1J6H9</accession>
<evidence type="ECO:0000313" key="3">
    <source>
        <dbReference type="Proteomes" id="UP001642409"/>
    </source>
</evidence>
<organism evidence="2 3">
    <name type="scientific">Hexamita inflata</name>
    <dbReference type="NCBI Taxonomy" id="28002"/>
    <lineage>
        <taxon>Eukaryota</taxon>
        <taxon>Metamonada</taxon>
        <taxon>Diplomonadida</taxon>
        <taxon>Hexamitidae</taxon>
        <taxon>Hexamitinae</taxon>
        <taxon>Hexamita</taxon>
    </lineage>
</organism>
<gene>
    <name evidence="2" type="ORF">HINF_LOCUS33522</name>
</gene>
<comment type="caution">
    <text evidence="2">The sequence shown here is derived from an EMBL/GenBank/DDBJ whole genome shotgun (WGS) entry which is preliminary data.</text>
</comment>
<evidence type="ECO:0000313" key="2">
    <source>
        <dbReference type="EMBL" id="CAL6030645.1"/>
    </source>
</evidence>
<keyword evidence="3" id="KW-1185">Reference proteome</keyword>